<dbReference type="EMBL" id="OA566159">
    <property type="protein sequence ID" value="CAD7198381.1"/>
    <property type="molecule type" value="Genomic_DNA"/>
</dbReference>
<proteinExistence type="predicted"/>
<name>A0A7R8VGX1_TIMDO</name>
<organism evidence="1">
    <name type="scientific">Timema douglasi</name>
    <name type="common">Walking stick</name>
    <dbReference type="NCBI Taxonomy" id="61478"/>
    <lineage>
        <taxon>Eukaryota</taxon>
        <taxon>Metazoa</taxon>
        <taxon>Ecdysozoa</taxon>
        <taxon>Arthropoda</taxon>
        <taxon>Hexapoda</taxon>
        <taxon>Insecta</taxon>
        <taxon>Pterygota</taxon>
        <taxon>Neoptera</taxon>
        <taxon>Polyneoptera</taxon>
        <taxon>Phasmatodea</taxon>
        <taxon>Timematodea</taxon>
        <taxon>Timematoidea</taxon>
        <taxon>Timematidae</taxon>
        <taxon>Timema</taxon>
    </lineage>
</organism>
<reference evidence="1" key="1">
    <citation type="submission" date="2020-11" db="EMBL/GenBank/DDBJ databases">
        <authorList>
            <person name="Tran Van P."/>
        </authorList>
    </citation>
    <scope>NUCLEOTIDE SEQUENCE</scope>
</reference>
<dbReference type="AlphaFoldDB" id="A0A7R8VGX1"/>
<accession>A0A7R8VGX1</accession>
<sequence>MSFRGMFSGFVRDPSLAVKQVVRKPLKLYSKVCFDPPYSGVFDVAMNIPKEVSYWNMEHYHNIPDHRLELSSASSDQALDTFCNEDSTNSYKGKSNKEMFCLCPKKSKE</sequence>
<gene>
    <name evidence="1" type="ORF">TDIB3V08_LOCUS4662</name>
</gene>
<evidence type="ECO:0000313" key="1">
    <source>
        <dbReference type="EMBL" id="CAD7198381.1"/>
    </source>
</evidence>
<protein>
    <submittedName>
        <fullName evidence="1">Uncharacterized protein</fullName>
    </submittedName>
</protein>